<evidence type="ECO:0000313" key="1">
    <source>
        <dbReference type="EMBL" id="MBD1547187.1"/>
    </source>
</evidence>
<dbReference type="AlphaFoldDB" id="A0A926P4Y8"/>
<name>A0A926P4Y8_9HYPH</name>
<reference evidence="1" key="1">
    <citation type="submission" date="2020-05" db="EMBL/GenBank/DDBJ databases">
        <title>Identification of trans-AT polyketide cluster in two marine bacteria, producers of a novel glutaramide-containing polyketide sesbanimide D and analogs.</title>
        <authorList>
            <person name="Kacar D."/>
            <person name="Rodriguez P."/>
            <person name="Canedo L."/>
            <person name="Gonzalez E."/>
            <person name="Galan B."/>
            <person name="De La Calle F."/>
            <person name="Garcia J.L."/>
        </authorList>
    </citation>
    <scope>NUCLEOTIDE SEQUENCE</scope>
    <source>
        <strain evidence="1">PHM038</strain>
    </source>
</reference>
<dbReference type="EMBL" id="JABFCZ010000013">
    <property type="protein sequence ID" value="MBD1547187.1"/>
    <property type="molecule type" value="Genomic_DNA"/>
</dbReference>
<dbReference type="Proteomes" id="UP000598467">
    <property type="component" value="Unassembled WGS sequence"/>
</dbReference>
<proteinExistence type="predicted"/>
<gene>
    <name evidence="1" type="ORF">HK439_13045</name>
</gene>
<accession>A0A926P4Y8</accession>
<sequence length="111" mass="12254">MKIFPLWVVKRGFVFSTGSEAAQAGRVFSTQANRRLFSRGVAETLLMALFFHGYGAPIFDGLRPEFLDKPLSEYRLAVQTVSSGHEIGLEQPLLDALGPIKQIVRDAFSPA</sequence>
<evidence type="ECO:0000313" key="2">
    <source>
        <dbReference type="Proteomes" id="UP000598467"/>
    </source>
</evidence>
<dbReference type="RefSeq" id="WP_190291940.1">
    <property type="nucleotide sequence ID" value="NZ_JABFCZ010000013.1"/>
</dbReference>
<protein>
    <submittedName>
        <fullName evidence="1">Uncharacterized protein</fullName>
    </submittedName>
</protein>
<comment type="caution">
    <text evidence="1">The sequence shown here is derived from an EMBL/GenBank/DDBJ whole genome shotgun (WGS) entry which is preliminary data.</text>
</comment>
<organism evidence="1 2">
    <name type="scientific">Roseibium aggregatum</name>
    <dbReference type="NCBI Taxonomy" id="187304"/>
    <lineage>
        <taxon>Bacteria</taxon>
        <taxon>Pseudomonadati</taxon>
        <taxon>Pseudomonadota</taxon>
        <taxon>Alphaproteobacteria</taxon>
        <taxon>Hyphomicrobiales</taxon>
        <taxon>Stappiaceae</taxon>
        <taxon>Roseibium</taxon>
    </lineage>
</organism>